<evidence type="ECO:0000256" key="2">
    <source>
        <dbReference type="SAM" id="SignalP"/>
    </source>
</evidence>
<dbReference type="CDD" id="cd05483">
    <property type="entry name" value="retropepsin_like_bacteria"/>
    <property type="match status" value="1"/>
</dbReference>
<sequence length="368" mass="42037">MKYFLTLSFLFILQILNAQIISVPYNDQDGFPIIKVKVDGKEYDFLFDTGAQVSALNSTAFKNQKIIDSKTLGDISRIIKNVDIAQSSIEIDKIGFNNLKMVYMDLSAMDSVLCHNNLDGIIGRDIMKNYSIEINTDQKKINFYEKLSDVNLSGYKKIKLPNTEEPKVLLKIGNQKRYVLIDTGSNGKLVISDYKLDKLFDKEKYSVFLSQGSSTGAHGRVQAIKKQYYLSNINFKMGNLELENQQLVASDFDDNNLGFTFLKQFNIILNLNDNSLYVIEGKQNAVNIVPSFAFVSNYHRETGDWVISKIKLEVKNLHLGDIIYEINGEKLPPDALPCNNKMEDFFELQKEIKNITVIRNKEKIKINF</sequence>
<dbReference type="EMBL" id="FUZE01000009">
    <property type="protein sequence ID" value="SKB81581.1"/>
    <property type="molecule type" value="Genomic_DNA"/>
</dbReference>
<reference evidence="4 6" key="1">
    <citation type="submission" date="2017-02" db="EMBL/GenBank/DDBJ databases">
        <authorList>
            <person name="Varghese N."/>
            <person name="Submissions S."/>
        </authorList>
    </citation>
    <scope>NUCLEOTIDE SEQUENCE [LARGE SCALE GENOMIC DNA]</scope>
    <source>
        <strain evidence="4 6">DSM 16775</strain>
    </source>
</reference>
<keyword evidence="2" id="KW-0732">Signal</keyword>
<keyword evidence="6" id="KW-1185">Reference proteome</keyword>
<keyword evidence="5" id="KW-0645">Protease</keyword>
<proteinExistence type="predicted"/>
<evidence type="ECO:0000256" key="1">
    <source>
        <dbReference type="ARBA" id="ARBA00022801"/>
    </source>
</evidence>
<dbReference type="Gene3D" id="2.40.70.10">
    <property type="entry name" value="Acid Proteases"/>
    <property type="match status" value="2"/>
</dbReference>
<keyword evidence="1" id="KW-0378">Hydrolase</keyword>
<evidence type="ECO:0000313" key="6">
    <source>
        <dbReference type="Proteomes" id="UP000190669"/>
    </source>
</evidence>
<dbReference type="Proteomes" id="UP000190669">
    <property type="component" value="Unassembled WGS sequence"/>
</dbReference>
<feature type="domain" description="Retropepsins" evidence="3">
    <location>
        <begin position="32"/>
        <end position="134"/>
    </location>
</feature>
<reference evidence="5 7" key="2">
    <citation type="submission" date="2018-06" db="EMBL/GenBank/DDBJ databases">
        <authorList>
            <consortium name="Pathogen Informatics"/>
            <person name="Doyle S."/>
        </authorList>
    </citation>
    <scope>NUCLEOTIDE SEQUENCE [LARGE SCALE GENOMIC DNA]</scope>
    <source>
        <strain evidence="5 7">NCTC11212</strain>
    </source>
</reference>
<dbReference type="GO" id="GO:0004190">
    <property type="term" value="F:aspartic-type endopeptidase activity"/>
    <property type="evidence" value="ECO:0007669"/>
    <property type="project" value="InterPro"/>
</dbReference>
<dbReference type="RefSeq" id="WP_079465567.1">
    <property type="nucleotide sequence ID" value="NZ_CP033934.1"/>
</dbReference>
<dbReference type="Pfam" id="PF00077">
    <property type="entry name" value="RVP"/>
    <property type="match status" value="1"/>
</dbReference>
<evidence type="ECO:0000313" key="5">
    <source>
        <dbReference type="EMBL" id="SQA89915.1"/>
    </source>
</evidence>
<name>A0AAX2ILD8_9FLAO</name>
<feature type="signal peptide" evidence="2">
    <location>
        <begin position="1"/>
        <end position="18"/>
    </location>
</feature>
<dbReference type="InterPro" id="IPR018061">
    <property type="entry name" value="Retropepsins"/>
</dbReference>
<dbReference type="EMBL" id="UAVR01000010">
    <property type="protein sequence ID" value="SQA89915.1"/>
    <property type="molecule type" value="Genomic_DNA"/>
</dbReference>
<dbReference type="InterPro" id="IPR021109">
    <property type="entry name" value="Peptidase_aspartic_dom_sf"/>
</dbReference>
<gene>
    <name evidence="5" type="ORF">NCTC11212_02139</name>
    <name evidence="4" type="ORF">SAMN05421800_109130</name>
</gene>
<evidence type="ECO:0000313" key="7">
    <source>
        <dbReference type="Proteomes" id="UP000251937"/>
    </source>
</evidence>
<feature type="chain" id="PRO_5043589722" evidence="2">
    <location>
        <begin position="19"/>
        <end position="368"/>
    </location>
</feature>
<dbReference type="KEGG" id="cbp:EB354_21605"/>
<dbReference type="InterPro" id="IPR001969">
    <property type="entry name" value="Aspartic_peptidase_AS"/>
</dbReference>
<dbReference type="AlphaFoldDB" id="A0AAX2ILD8"/>
<dbReference type="GO" id="GO:0006508">
    <property type="term" value="P:proteolysis"/>
    <property type="evidence" value="ECO:0007669"/>
    <property type="project" value="UniProtKB-KW"/>
</dbReference>
<dbReference type="SUPFAM" id="SSF50630">
    <property type="entry name" value="Acid proteases"/>
    <property type="match status" value="2"/>
</dbReference>
<evidence type="ECO:0000313" key="4">
    <source>
        <dbReference type="EMBL" id="SKB81581.1"/>
    </source>
</evidence>
<dbReference type="Proteomes" id="UP000251937">
    <property type="component" value="Unassembled WGS sequence"/>
</dbReference>
<accession>A0AAX2ILD8</accession>
<dbReference type="PROSITE" id="PS00141">
    <property type="entry name" value="ASP_PROTEASE"/>
    <property type="match status" value="1"/>
</dbReference>
<protein>
    <submittedName>
        <fullName evidence="4">Gag-polyprotein putative aspartyl protease</fullName>
    </submittedName>
    <submittedName>
        <fullName evidence="5">Predicted aspartyl protease</fullName>
    </submittedName>
</protein>
<organism evidence="5 7">
    <name type="scientific">Chryseobacterium balustinum</name>
    <dbReference type="NCBI Taxonomy" id="246"/>
    <lineage>
        <taxon>Bacteria</taxon>
        <taxon>Pseudomonadati</taxon>
        <taxon>Bacteroidota</taxon>
        <taxon>Flavobacteriia</taxon>
        <taxon>Flavobacteriales</taxon>
        <taxon>Weeksellaceae</taxon>
        <taxon>Chryseobacterium group</taxon>
        <taxon>Chryseobacterium</taxon>
    </lineage>
</organism>
<evidence type="ECO:0000259" key="3">
    <source>
        <dbReference type="Pfam" id="PF00077"/>
    </source>
</evidence>
<comment type="caution">
    <text evidence="5">The sequence shown here is derived from an EMBL/GenBank/DDBJ whole genome shotgun (WGS) entry which is preliminary data.</text>
</comment>
<dbReference type="InterPro" id="IPR034122">
    <property type="entry name" value="Retropepsin-like_bacterial"/>
</dbReference>